<evidence type="ECO:0000256" key="1">
    <source>
        <dbReference type="ARBA" id="ARBA00011975"/>
    </source>
</evidence>
<dbReference type="GO" id="GO:0009307">
    <property type="term" value="P:DNA restriction-modification system"/>
    <property type="evidence" value="ECO:0007669"/>
    <property type="project" value="UniProtKB-KW"/>
</dbReference>
<evidence type="ECO:0000313" key="9">
    <source>
        <dbReference type="Proteomes" id="UP000670475"/>
    </source>
</evidence>
<dbReference type="InterPro" id="IPR050390">
    <property type="entry name" value="C5-Methyltransferase"/>
</dbReference>
<dbReference type="EC" id="2.1.1.37" evidence="1"/>
<keyword evidence="2 6" id="KW-0489">Methyltransferase</keyword>
<dbReference type="PRINTS" id="PR00105">
    <property type="entry name" value="C5METTRFRASE"/>
</dbReference>
<gene>
    <name evidence="8" type="ORF">JFN87_00175</name>
</gene>
<keyword evidence="5" id="KW-0680">Restriction system</keyword>
<evidence type="ECO:0000256" key="4">
    <source>
        <dbReference type="ARBA" id="ARBA00022691"/>
    </source>
</evidence>
<proteinExistence type="inferred from homology"/>
<dbReference type="PANTHER" id="PTHR10629:SF52">
    <property type="entry name" value="DNA (CYTOSINE-5)-METHYLTRANSFERASE 1"/>
    <property type="match status" value="1"/>
</dbReference>
<comment type="caution">
    <text evidence="8">The sequence shown here is derived from an EMBL/GenBank/DDBJ whole genome shotgun (WGS) entry which is preliminary data.</text>
</comment>
<dbReference type="GO" id="GO:0044027">
    <property type="term" value="P:negative regulation of gene expression via chromosomal CpG island methylation"/>
    <property type="evidence" value="ECO:0007669"/>
    <property type="project" value="TreeGrafter"/>
</dbReference>
<evidence type="ECO:0000256" key="2">
    <source>
        <dbReference type="ARBA" id="ARBA00022603"/>
    </source>
</evidence>
<dbReference type="Gene3D" id="3.40.50.150">
    <property type="entry name" value="Vaccinia Virus protein VP39"/>
    <property type="match status" value="1"/>
</dbReference>
<dbReference type="Gene3D" id="3.90.120.10">
    <property type="entry name" value="DNA Methylase, subunit A, domain 2"/>
    <property type="match status" value="1"/>
</dbReference>
<feature type="region of interest" description="Disordered" evidence="7">
    <location>
        <begin position="1"/>
        <end position="22"/>
    </location>
</feature>
<dbReference type="EMBL" id="JAGIQL010000001">
    <property type="protein sequence ID" value="MBP0455920.1"/>
    <property type="molecule type" value="Genomic_DNA"/>
</dbReference>
<dbReference type="Pfam" id="PF00145">
    <property type="entry name" value="DNA_methylase"/>
    <property type="match status" value="1"/>
</dbReference>
<dbReference type="AlphaFoldDB" id="A0A940RTB5"/>
<dbReference type="PANTHER" id="PTHR10629">
    <property type="entry name" value="CYTOSINE-SPECIFIC METHYLTRANSFERASE"/>
    <property type="match status" value="1"/>
</dbReference>
<sequence>MPPVSHRSPFGAPARDSETAGRLVAGGRELPRFWEYEGPHGRGSFRGGGGAAEGSSGAGEESLSGLSFVDVCSGAGGLALGLERAGFTPRLLLDNESSACDTLNANRPHWNVLKADLLDFDPVDHPEVYDVDLLAAGLPRVKSSASVTRQSSDTELRLIEATAYLVHAVQPRALIIENVPTLVDQDSLAPVRDFLHKELEHLGYELTWFILNASDFAVPQDRMQGVLVAVKQQWASAFRPPRPIAHEHVSVGEALAPSMRSRGWRDADRWVAQATSVAPTLVGGSKTHGGPDFGPSGTKAKWRRMGVYTKSFGNEPPGPDFTWDPSLGDDGLVRITVDQTALLQGFPEAWRISGLKTARYRQIGHATPPPVGESLGRAVAEALNRDPGTRTAG</sequence>
<dbReference type="GO" id="GO:0003677">
    <property type="term" value="F:DNA binding"/>
    <property type="evidence" value="ECO:0007669"/>
    <property type="project" value="TreeGrafter"/>
</dbReference>
<name>A0A940RTB5_9ACTN</name>
<comment type="caution">
    <text evidence="6">Lacks conserved residue(s) required for the propagation of feature annotation.</text>
</comment>
<protein>
    <recommendedName>
        <fullName evidence="1">DNA (cytosine-5-)-methyltransferase</fullName>
        <ecNumber evidence="1">2.1.1.37</ecNumber>
    </recommendedName>
</protein>
<dbReference type="InterPro" id="IPR001525">
    <property type="entry name" value="C5_MeTfrase"/>
</dbReference>
<dbReference type="GO" id="GO:0032259">
    <property type="term" value="P:methylation"/>
    <property type="evidence" value="ECO:0007669"/>
    <property type="project" value="UniProtKB-KW"/>
</dbReference>
<evidence type="ECO:0000256" key="3">
    <source>
        <dbReference type="ARBA" id="ARBA00022679"/>
    </source>
</evidence>
<evidence type="ECO:0000313" key="8">
    <source>
        <dbReference type="EMBL" id="MBP0455920.1"/>
    </source>
</evidence>
<organism evidence="8 9">
    <name type="scientific">Streptomyces montanisoli</name>
    <dbReference type="NCBI Taxonomy" id="2798581"/>
    <lineage>
        <taxon>Bacteria</taxon>
        <taxon>Bacillati</taxon>
        <taxon>Actinomycetota</taxon>
        <taxon>Actinomycetes</taxon>
        <taxon>Kitasatosporales</taxon>
        <taxon>Streptomycetaceae</taxon>
        <taxon>Streptomyces</taxon>
    </lineage>
</organism>
<keyword evidence="4 6" id="KW-0949">S-adenosyl-L-methionine</keyword>
<reference evidence="8" key="1">
    <citation type="submission" date="2021-03" db="EMBL/GenBank/DDBJ databases">
        <title>Whole genome sequence of Streptomyces bomunensis MMS17-BM035.</title>
        <authorList>
            <person name="Lee J.H."/>
        </authorList>
    </citation>
    <scope>NUCLEOTIDE SEQUENCE</scope>
    <source>
        <strain evidence="8">MMS17-BM035</strain>
    </source>
</reference>
<dbReference type="SUPFAM" id="SSF53335">
    <property type="entry name" value="S-adenosyl-L-methionine-dependent methyltransferases"/>
    <property type="match status" value="1"/>
</dbReference>
<dbReference type="GO" id="GO:0003886">
    <property type="term" value="F:DNA (cytosine-5-)-methyltransferase activity"/>
    <property type="evidence" value="ECO:0007669"/>
    <property type="project" value="UniProtKB-EC"/>
</dbReference>
<comment type="similarity">
    <text evidence="6">Belongs to the class I-like SAM-binding methyltransferase superfamily. C5-methyltransferase family.</text>
</comment>
<keyword evidence="3 6" id="KW-0808">Transferase</keyword>
<dbReference type="InterPro" id="IPR029063">
    <property type="entry name" value="SAM-dependent_MTases_sf"/>
</dbReference>
<accession>A0A940RTB5</accession>
<dbReference type="PROSITE" id="PS51679">
    <property type="entry name" value="SAM_MT_C5"/>
    <property type="match status" value="1"/>
</dbReference>
<evidence type="ECO:0000256" key="7">
    <source>
        <dbReference type="SAM" id="MobiDB-lite"/>
    </source>
</evidence>
<dbReference type="Proteomes" id="UP000670475">
    <property type="component" value="Unassembled WGS sequence"/>
</dbReference>
<keyword evidence="9" id="KW-1185">Reference proteome</keyword>
<evidence type="ECO:0000256" key="5">
    <source>
        <dbReference type="ARBA" id="ARBA00022747"/>
    </source>
</evidence>
<evidence type="ECO:0000256" key="6">
    <source>
        <dbReference type="PROSITE-ProRule" id="PRU01016"/>
    </source>
</evidence>